<feature type="compositionally biased region" description="Low complexity" evidence="1">
    <location>
        <begin position="74"/>
        <end position="90"/>
    </location>
</feature>
<sequence>MITSICVFVLIPYIIAHWKQGLKKNISYGNLSKDDTSRNVKQTRKQASAGLAIIGVILFALGIYTLNNSYKNSNQNVSSNKSNTVQTSTSDINSSKGATATLAKSEQSKKDDFIKEGMYKVGTDIQPGEYKVNSPGDGYVEVATNSRHTVNGIVSNDNFSGDKYISVQNGRYLKISHATLK</sequence>
<gene>
    <name evidence="3" type="ORF">CAETHG_2156</name>
</gene>
<feature type="region of interest" description="Disordered" evidence="1">
    <location>
        <begin position="74"/>
        <end position="101"/>
    </location>
</feature>
<keyword evidence="2" id="KW-0472">Membrane</keyword>
<organism evidence="3 4">
    <name type="scientific">Clostridium autoethanogenum DSM 10061</name>
    <dbReference type="NCBI Taxonomy" id="1341692"/>
    <lineage>
        <taxon>Bacteria</taxon>
        <taxon>Bacillati</taxon>
        <taxon>Bacillota</taxon>
        <taxon>Clostridia</taxon>
        <taxon>Eubacteriales</taxon>
        <taxon>Clostridiaceae</taxon>
        <taxon>Clostridium</taxon>
    </lineage>
</organism>
<keyword evidence="2" id="KW-1133">Transmembrane helix</keyword>
<keyword evidence="2" id="KW-0812">Transmembrane</keyword>
<dbReference type="RefSeq" id="WP_013236745.1">
    <property type="nucleotide sequence ID" value="NC_022592.1"/>
</dbReference>
<proteinExistence type="predicted"/>
<protein>
    <submittedName>
        <fullName evidence="3">Uncharacterized protein</fullName>
    </submittedName>
</protein>
<dbReference type="EMBL" id="CP006763">
    <property type="protein sequence ID" value="AGY76369.1"/>
    <property type="molecule type" value="Genomic_DNA"/>
</dbReference>
<feature type="compositionally biased region" description="Polar residues" evidence="1">
    <location>
        <begin position="91"/>
        <end position="101"/>
    </location>
</feature>
<evidence type="ECO:0000256" key="1">
    <source>
        <dbReference type="SAM" id="MobiDB-lite"/>
    </source>
</evidence>
<accession>A0ABN4BFD1</accession>
<name>A0ABN4BFD1_9CLOT</name>
<dbReference type="Proteomes" id="UP000017590">
    <property type="component" value="Chromosome"/>
</dbReference>
<evidence type="ECO:0000256" key="2">
    <source>
        <dbReference type="SAM" id="Phobius"/>
    </source>
</evidence>
<reference evidence="4" key="1">
    <citation type="journal article" date="2014" name="Biotechnol. Biofuels">
        <title>Comparison of single-molecule sequencing and hybrid approaches for finishing the genome of Clostridium autoethanogenum and analysis of CRISPR systems in industrial relevant Clostridia.</title>
        <authorList>
            <person name="Brown S.D."/>
            <person name="Nagaraju S."/>
            <person name="Utturkar S."/>
            <person name="De Tissera S."/>
            <person name="Segovia S."/>
            <person name="Mitchell W."/>
            <person name="Land M.L."/>
            <person name="Dassanayake A."/>
            <person name="Kopke M."/>
        </authorList>
    </citation>
    <scope>NUCLEOTIDE SEQUENCE [LARGE SCALE GENOMIC DNA]</scope>
    <source>
        <strain evidence="4">DSM 10061</strain>
    </source>
</reference>
<evidence type="ECO:0000313" key="3">
    <source>
        <dbReference type="EMBL" id="AGY76369.1"/>
    </source>
</evidence>
<keyword evidence="4" id="KW-1185">Reference proteome</keyword>
<feature type="transmembrane region" description="Helical" evidence="2">
    <location>
        <begin position="47"/>
        <end position="66"/>
    </location>
</feature>
<evidence type="ECO:0000313" key="4">
    <source>
        <dbReference type="Proteomes" id="UP000017590"/>
    </source>
</evidence>